<comment type="similarity">
    <text evidence="2">Belongs to the EMC10 family.</text>
</comment>
<reference evidence="10 11" key="1">
    <citation type="submission" date="2017-06" db="EMBL/GenBank/DDBJ databases">
        <title>Global population genomics of the pathogenic fungus Cryptococcus neoformans var. grubii.</title>
        <authorList>
            <person name="Cuomo C."/>
            <person name="Litvintseva A."/>
            <person name="Chen Y."/>
            <person name="Young S."/>
            <person name="Zeng Q."/>
            <person name="Chapman S."/>
            <person name="Gujja S."/>
            <person name="Saif S."/>
            <person name="Birren B."/>
        </authorList>
    </citation>
    <scope>NUCLEOTIDE SEQUENCE [LARGE SCALE GENOMIC DNA]</scope>
    <source>
        <strain evidence="10 11">Tu259-1</strain>
    </source>
</reference>
<keyword evidence="8" id="KW-0472">Membrane</keyword>
<accession>A0A854QDH4</accession>
<name>A0A854QDH4_CRYNE</name>
<evidence type="ECO:0000256" key="1">
    <source>
        <dbReference type="ARBA" id="ARBA00004115"/>
    </source>
</evidence>
<evidence type="ECO:0000313" key="11">
    <source>
        <dbReference type="Proteomes" id="UP000199727"/>
    </source>
</evidence>
<feature type="signal peptide" evidence="9">
    <location>
        <begin position="1"/>
        <end position="19"/>
    </location>
</feature>
<evidence type="ECO:0000256" key="5">
    <source>
        <dbReference type="ARBA" id="ARBA00022729"/>
    </source>
</evidence>
<gene>
    <name evidence="10" type="ORF">C361_03230</name>
</gene>
<evidence type="ECO:0000256" key="7">
    <source>
        <dbReference type="ARBA" id="ARBA00022989"/>
    </source>
</evidence>
<evidence type="ECO:0000256" key="6">
    <source>
        <dbReference type="ARBA" id="ARBA00022824"/>
    </source>
</evidence>
<protein>
    <recommendedName>
        <fullName evidence="3">ER membrane protein complex subunit 10</fullName>
    </recommendedName>
</protein>
<dbReference type="PANTHER" id="PTHR21397">
    <property type="entry name" value="CHROMATIN COMPLEXES SUBUNIT BAP18-RELATED"/>
    <property type="match status" value="1"/>
</dbReference>
<dbReference type="AlphaFoldDB" id="A0A854QDH4"/>
<dbReference type="GO" id="GO:0005789">
    <property type="term" value="C:endoplasmic reticulum membrane"/>
    <property type="evidence" value="ECO:0007669"/>
    <property type="project" value="UniProtKB-SubCell"/>
</dbReference>
<dbReference type="PANTHER" id="PTHR21397:SF4">
    <property type="entry name" value="ER MEMBRANE PROTEIN COMPLEX SUBUNIT 10"/>
    <property type="match status" value="1"/>
</dbReference>
<dbReference type="EMBL" id="AMKT01000041">
    <property type="protein sequence ID" value="OXG21805.1"/>
    <property type="molecule type" value="Genomic_DNA"/>
</dbReference>
<keyword evidence="5 9" id="KW-0732">Signal</keyword>
<organism evidence="10 11">
    <name type="scientific">Cryptococcus neoformans Tu259-1</name>
    <dbReference type="NCBI Taxonomy" id="1230072"/>
    <lineage>
        <taxon>Eukaryota</taxon>
        <taxon>Fungi</taxon>
        <taxon>Dikarya</taxon>
        <taxon>Basidiomycota</taxon>
        <taxon>Agaricomycotina</taxon>
        <taxon>Tremellomycetes</taxon>
        <taxon>Tremellales</taxon>
        <taxon>Cryptococcaceae</taxon>
        <taxon>Cryptococcus</taxon>
        <taxon>Cryptococcus neoformans species complex</taxon>
    </lineage>
</organism>
<comment type="subcellular location">
    <subcellularLocation>
        <location evidence="1">Endoplasmic reticulum membrane</location>
        <topology evidence="1">Single-pass type I membrane protein</topology>
    </subcellularLocation>
</comment>
<keyword evidence="6" id="KW-0256">Endoplasmic reticulum</keyword>
<evidence type="ECO:0000256" key="9">
    <source>
        <dbReference type="SAM" id="SignalP"/>
    </source>
</evidence>
<evidence type="ECO:0000313" key="10">
    <source>
        <dbReference type="EMBL" id="OXG21805.1"/>
    </source>
</evidence>
<dbReference type="Proteomes" id="UP000199727">
    <property type="component" value="Unassembled WGS sequence"/>
</dbReference>
<keyword evidence="4" id="KW-0812">Transmembrane</keyword>
<evidence type="ECO:0000256" key="8">
    <source>
        <dbReference type="ARBA" id="ARBA00023136"/>
    </source>
</evidence>
<comment type="caution">
    <text evidence="10">The sequence shown here is derived from an EMBL/GenBank/DDBJ whole genome shotgun (WGS) entry which is preliminary data.</text>
</comment>
<sequence length="227" mass="24862">MTSFFSALFFVLIAPLVFANTLQYKLHHRFVPVQVSTELAPSFNPLGHLIVSSAEDGSPFNPRIIPLNTTTQVDPQEAGDSTGWYQVGLQTKEDDSDDDNAWLIATTRASYLAGPLLIKLHVEGTQLVSLSLHPLTSRSYDDSLSTVSLPQDISIFQVATMESQKTRPPPMGTSMMVDSDTGAPVTPPPEKSFLQKYWMYIVGIALFFAAQMGPEEPRNQNKGGSGK</sequence>
<dbReference type="OrthoDB" id="1894652at2759"/>
<dbReference type="Pfam" id="PF21203">
    <property type="entry name" value="ECM10"/>
    <property type="match status" value="1"/>
</dbReference>
<evidence type="ECO:0000256" key="3">
    <source>
        <dbReference type="ARBA" id="ARBA00020105"/>
    </source>
</evidence>
<dbReference type="CDD" id="cd22209">
    <property type="entry name" value="EMC10"/>
    <property type="match status" value="1"/>
</dbReference>
<evidence type="ECO:0000256" key="2">
    <source>
        <dbReference type="ARBA" id="ARBA00007695"/>
    </source>
</evidence>
<evidence type="ECO:0000256" key="4">
    <source>
        <dbReference type="ARBA" id="ARBA00022692"/>
    </source>
</evidence>
<proteinExistence type="inferred from homology"/>
<keyword evidence="7" id="KW-1133">Transmembrane helix</keyword>
<feature type="chain" id="PRO_5032604273" description="ER membrane protein complex subunit 10" evidence="9">
    <location>
        <begin position="20"/>
        <end position="227"/>
    </location>
</feature>